<organism evidence="1 2">
    <name type="scientific">Huso huso</name>
    <name type="common">Beluga</name>
    <name type="synonym">Acipenser huso</name>
    <dbReference type="NCBI Taxonomy" id="61971"/>
    <lineage>
        <taxon>Eukaryota</taxon>
        <taxon>Metazoa</taxon>
        <taxon>Chordata</taxon>
        <taxon>Craniata</taxon>
        <taxon>Vertebrata</taxon>
        <taxon>Euteleostomi</taxon>
        <taxon>Actinopterygii</taxon>
        <taxon>Chondrostei</taxon>
        <taxon>Acipenseriformes</taxon>
        <taxon>Acipenseridae</taxon>
        <taxon>Huso</taxon>
    </lineage>
</organism>
<dbReference type="Proteomes" id="UP001369086">
    <property type="component" value="Unassembled WGS sequence"/>
</dbReference>
<dbReference type="EMBL" id="JAHFZB010000053">
    <property type="protein sequence ID" value="KAK6466743.1"/>
    <property type="molecule type" value="Genomic_DNA"/>
</dbReference>
<gene>
    <name evidence="1" type="ORF">HHUSO_G35850</name>
</gene>
<evidence type="ECO:0000313" key="2">
    <source>
        <dbReference type="Proteomes" id="UP001369086"/>
    </source>
</evidence>
<name>A0ABR0Y2U3_HUSHU</name>
<sequence length="82" mass="9466">MNCVAGQMIMTLVHYNNKVPRRKRDRSADNKVINLKQTEMSSWADSNTTLHRTDSGMTSPLKLHRTWHIDKKCFSCKNTVST</sequence>
<evidence type="ECO:0000313" key="1">
    <source>
        <dbReference type="EMBL" id="KAK6466743.1"/>
    </source>
</evidence>
<comment type="caution">
    <text evidence="1">The sequence shown here is derived from an EMBL/GenBank/DDBJ whole genome shotgun (WGS) entry which is preliminary data.</text>
</comment>
<accession>A0ABR0Y2U3</accession>
<protein>
    <submittedName>
        <fullName evidence="1">Uncharacterized protein</fullName>
    </submittedName>
</protein>
<proteinExistence type="predicted"/>
<keyword evidence="2" id="KW-1185">Reference proteome</keyword>
<reference evidence="1 2" key="1">
    <citation type="submission" date="2021-05" db="EMBL/GenBank/DDBJ databases">
        <authorList>
            <person name="Zahm M."/>
            <person name="Klopp C."/>
            <person name="Cabau C."/>
            <person name="Kuhl H."/>
            <person name="Suciu R."/>
            <person name="Ciorpac M."/>
            <person name="Holostenco D."/>
            <person name="Gessner J."/>
            <person name="Wuertz S."/>
            <person name="Hohne C."/>
            <person name="Stock M."/>
            <person name="Gislard M."/>
            <person name="Lluch J."/>
            <person name="Milhes M."/>
            <person name="Lampietro C."/>
            <person name="Lopez Roques C."/>
            <person name="Donnadieu C."/>
            <person name="Du K."/>
            <person name="Schartl M."/>
            <person name="Guiguen Y."/>
        </authorList>
    </citation>
    <scope>NUCLEOTIDE SEQUENCE [LARGE SCALE GENOMIC DNA]</scope>
    <source>
        <strain evidence="1">Hh-F2</strain>
        <tissue evidence="1">Blood</tissue>
    </source>
</reference>